<dbReference type="Gene3D" id="2.60.40.3330">
    <property type="match status" value="1"/>
</dbReference>
<gene>
    <name evidence="2" type="ORF">CAEBREN_17085</name>
</gene>
<keyword evidence="1" id="KW-0732">Signal</keyword>
<protein>
    <recommendedName>
        <fullName evidence="4">Transthyretin-like family protein</fullName>
    </recommendedName>
</protein>
<dbReference type="AlphaFoldDB" id="G0NH85"/>
<dbReference type="Proteomes" id="UP000008068">
    <property type="component" value="Unassembled WGS sequence"/>
</dbReference>
<evidence type="ECO:0000313" key="3">
    <source>
        <dbReference type="Proteomes" id="UP000008068"/>
    </source>
</evidence>
<sequence length="136" mass="15835">MSPLTCSLTIFLFLFAVNAQYTYFDVSGVLICPFNAPYREVRLMEIDSWPSKNEPVSDWVASTSLRPPHKFHVKGKQFDDPGSEFEMELWIRHNCTDRGNTMELHYDMGDFKIASSEDITYTKIYEIDIYNKGEED</sequence>
<dbReference type="EMBL" id="GL379884">
    <property type="protein sequence ID" value="EGT60403.1"/>
    <property type="molecule type" value="Genomic_DNA"/>
</dbReference>
<evidence type="ECO:0000256" key="1">
    <source>
        <dbReference type="SAM" id="SignalP"/>
    </source>
</evidence>
<keyword evidence="3" id="KW-1185">Reference proteome</keyword>
<feature type="chain" id="PRO_5003405296" description="Transthyretin-like family protein" evidence="1">
    <location>
        <begin position="20"/>
        <end position="136"/>
    </location>
</feature>
<evidence type="ECO:0000313" key="2">
    <source>
        <dbReference type="EMBL" id="EGT60403.1"/>
    </source>
</evidence>
<dbReference type="InterPro" id="IPR038479">
    <property type="entry name" value="Transthyretin-like_sf"/>
</dbReference>
<feature type="signal peptide" evidence="1">
    <location>
        <begin position="1"/>
        <end position="19"/>
    </location>
</feature>
<evidence type="ECO:0008006" key="4">
    <source>
        <dbReference type="Google" id="ProtNLM"/>
    </source>
</evidence>
<organism evidence="3">
    <name type="scientific">Caenorhabditis brenneri</name>
    <name type="common">Nematode worm</name>
    <dbReference type="NCBI Taxonomy" id="135651"/>
    <lineage>
        <taxon>Eukaryota</taxon>
        <taxon>Metazoa</taxon>
        <taxon>Ecdysozoa</taxon>
        <taxon>Nematoda</taxon>
        <taxon>Chromadorea</taxon>
        <taxon>Rhabditida</taxon>
        <taxon>Rhabditina</taxon>
        <taxon>Rhabditomorpha</taxon>
        <taxon>Rhabditoidea</taxon>
        <taxon>Rhabditidae</taxon>
        <taxon>Peloderinae</taxon>
        <taxon>Caenorhabditis</taxon>
    </lineage>
</organism>
<accession>G0NH85</accession>
<dbReference type="InParanoid" id="G0NH85"/>
<reference evidence="3" key="1">
    <citation type="submission" date="2011-07" db="EMBL/GenBank/DDBJ databases">
        <authorList>
            <consortium name="Caenorhabditis brenneri Sequencing and Analysis Consortium"/>
            <person name="Wilson R.K."/>
        </authorList>
    </citation>
    <scope>NUCLEOTIDE SEQUENCE [LARGE SCALE GENOMIC DNA]</scope>
    <source>
        <strain evidence="3">PB2801</strain>
    </source>
</reference>
<proteinExistence type="predicted"/>
<name>G0NH85_CAEBE</name>
<dbReference type="HOGENOM" id="CLU_1827002_0_0_1"/>